<feature type="transmembrane region" description="Helical" evidence="1">
    <location>
        <begin position="57"/>
        <end position="75"/>
    </location>
</feature>
<dbReference type="EMBL" id="CP034791">
    <property type="protein sequence ID" value="AZT89402.1"/>
    <property type="molecule type" value="Genomic_DNA"/>
</dbReference>
<accession>A0A3T0D2B7</accession>
<name>A0A3T0D2B7_9FIRM</name>
<keyword evidence="1" id="KW-0812">Transmembrane</keyword>
<dbReference type="Proteomes" id="UP000282930">
    <property type="component" value="Chromosome"/>
</dbReference>
<feature type="transmembrane region" description="Helical" evidence="1">
    <location>
        <begin position="243"/>
        <end position="261"/>
    </location>
</feature>
<dbReference type="RefSeq" id="WP_127351031.1">
    <property type="nucleotide sequence ID" value="NZ_CP034791.1"/>
</dbReference>
<feature type="transmembrane region" description="Helical" evidence="1">
    <location>
        <begin position="31"/>
        <end position="50"/>
    </location>
</feature>
<protein>
    <submittedName>
        <fullName evidence="2">DUF1646 domain-containing protein</fullName>
    </submittedName>
</protein>
<dbReference type="PIRSF" id="PIRSF019205">
    <property type="entry name" value="DUF1646"/>
    <property type="match status" value="1"/>
</dbReference>
<feature type="transmembrane region" description="Helical" evidence="1">
    <location>
        <begin position="337"/>
        <end position="358"/>
    </location>
</feature>
<dbReference type="KEGG" id="ccha:ELD05_01155"/>
<evidence type="ECO:0000256" key="1">
    <source>
        <dbReference type="SAM" id="Phobius"/>
    </source>
</evidence>
<feature type="transmembrane region" description="Helical" evidence="1">
    <location>
        <begin position="305"/>
        <end position="325"/>
    </location>
</feature>
<proteinExistence type="predicted"/>
<gene>
    <name evidence="2" type="ORF">ELD05_01155</name>
</gene>
<keyword evidence="3" id="KW-1185">Reference proteome</keyword>
<dbReference type="Pfam" id="PF07854">
    <property type="entry name" value="DUF1646"/>
    <property type="match status" value="1"/>
</dbReference>
<reference evidence="2 3" key="1">
    <citation type="submission" date="2018-12" db="EMBL/GenBank/DDBJ databases">
        <title>Genome sequence from the cellulolytic species, Caldicellulosiruptor changbaiensis.</title>
        <authorList>
            <person name="Blumer-Schuette S.E."/>
            <person name="Mendoza C."/>
        </authorList>
    </citation>
    <scope>NUCLEOTIDE SEQUENCE [LARGE SCALE GENOMIC DNA]</scope>
    <source>
        <strain evidence="2 3">CBS-Z</strain>
    </source>
</reference>
<feature type="transmembrane region" description="Helical" evidence="1">
    <location>
        <begin position="95"/>
        <end position="123"/>
    </location>
</feature>
<evidence type="ECO:0000313" key="2">
    <source>
        <dbReference type="EMBL" id="AZT89402.1"/>
    </source>
</evidence>
<feature type="transmembrane region" description="Helical" evidence="1">
    <location>
        <begin position="273"/>
        <end position="293"/>
    </location>
</feature>
<dbReference type="InterPro" id="IPR012443">
    <property type="entry name" value="DUF1646"/>
</dbReference>
<feature type="transmembrane region" description="Helical" evidence="1">
    <location>
        <begin position="177"/>
        <end position="198"/>
    </location>
</feature>
<keyword evidence="1" id="KW-0472">Membrane</keyword>
<sequence length="359" mass="39486">MVDILLIIILLLVFILPFIFRKIEHNLELFLLIMGLITTVVSKTLSFHLLGHVFSNYLLYLVTAVVLVMGFVFNLTVSKLKTAINSILSKIKIELFVALVILFLGLISSIITAIVATLILVEIIHLLPLKHQTKVKVAIIGCFSIGFGAALTPVGEPLSTIVVSSLNAEFLYILKNLGTYIVPTIIILSLLSYFILLYERKRGCILPTYEELLTEEEDIVKAEERAILAAEAKKDVVLRAGKIFMFIVALELLGSGFKPFIDKYVVKLGDKLLFWINIISAALDNATIAAAEITPSLSTGQVKAILLSLLASGGILIQGNIPNIIAANKLEIKSKEWVKLGLPLGLIFLLAFYLLLFVV</sequence>
<organism evidence="2 3">
    <name type="scientific">Caldicellulosiruptor changbaiensis</name>
    <dbReference type="NCBI Taxonomy" id="1222016"/>
    <lineage>
        <taxon>Bacteria</taxon>
        <taxon>Bacillati</taxon>
        <taxon>Bacillota</taxon>
        <taxon>Bacillota incertae sedis</taxon>
        <taxon>Caldicellulosiruptorales</taxon>
        <taxon>Caldicellulosiruptoraceae</taxon>
        <taxon>Caldicellulosiruptor</taxon>
    </lineage>
</organism>
<keyword evidence="1" id="KW-1133">Transmembrane helix</keyword>
<evidence type="ECO:0000313" key="3">
    <source>
        <dbReference type="Proteomes" id="UP000282930"/>
    </source>
</evidence>
<dbReference type="AlphaFoldDB" id="A0A3T0D2B7"/>